<evidence type="ECO:0000256" key="9">
    <source>
        <dbReference type="ARBA" id="ARBA00029829"/>
    </source>
</evidence>
<gene>
    <name evidence="13" type="ORF">QWM81_00725</name>
</gene>
<feature type="domain" description="Anti-sigma-K factor RskA N-terminal" evidence="12">
    <location>
        <begin position="12"/>
        <end position="44"/>
    </location>
</feature>
<evidence type="ECO:0000256" key="6">
    <source>
        <dbReference type="ARBA" id="ARBA00023015"/>
    </source>
</evidence>
<evidence type="ECO:0000256" key="5">
    <source>
        <dbReference type="ARBA" id="ARBA00022989"/>
    </source>
</evidence>
<evidence type="ECO:0000256" key="10">
    <source>
        <dbReference type="ARBA" id="ARBA00030803"/>
    </source>
</evidence>
<name>A0ABT7YZC2_9ACTN</name>
<proteinExistence type="predicted"/>
<dbReference type="InterPro" id="IPR041916">
    <property type="entry name" value="Anti_sigma_zinc_sf"/>
</dbReference>
<protein>
    <recommendedName>
        <fullName evidence="10">Regulator of SigK</fullName>
    </recommendedName>
    <alternativeName>
        <fullName evidence="9">Sigma-K anti-sigma factor RskA</fullName>
    </alternativeName>
</protein>
<evidence type="ECO:0000313" key="13">
    <source>
        <dbReference type="EMBL" id="MDN3292592.1"/>
    </source>
</evidence>
<evidence type="ECO:0000256" key="4">
    <source>
        <dbReference type="ARBA" id="ARBA00022692"/>
    </source>
</evidence>
<evidence type="ECO:0000259" key="12">
    <source>
        <dbReference type="Pfam" id="PF22618"/>
    </source>
</evidence>
<evidence type="ECO:0000256" key="2">
    <source>
        <dbReference type="ARBA" id="ARBA00004236"/>
    </source>
</evidence>
<keyword evidence="5" id="KW-1133">Transmembrane helix</keyword>
<evidence type="ECO:0000256" key="3">
    <source>
        <dbReference type="ARBA" id="ARBA00022475"/>
    </source>
</evidence>
<evidence type="ECO:0000313" key="14">
    <source>
        <dbReference type="Proteomes" id="UP001174050"/>
    </source>
</evidence>
<keyword evidence="4" id="KW-0812">Transmembrane</keyword>
<dbReference type="Proteomes" id="UP001174050">
    <property type="component" value="Unassembled WGS sequence"/>
</dbReference>
<dbReference type="InterPro" id="IPR018764">
    <property type="entry name" value="RskA_C"/>
</dbReference>
<evidence type="ECO:0000256" key="1">
    <source>
        <dbReference type="ARBA" id="ARBA00004167"/>
    </source>
</evidence>
<dbReference type="Pfam" id="PF22618">
    <property type="entry name" value="RskA_N"/>
    <property type="match status" value="1"/>
</dbReference>
<reference evidence="13" key="1">
    <citation type="submission" date="2023-06" db="EMBL/GenBank/DDBJ databases">
        <title>WGS-Sequencing of Streptomyces ficellus isolate 21 collected from sand in Gara Djebilet Iron Mine in Algeria.</title>
        <authorList>
            <person name="Zegers G.P."/>
            <person name="Gomez A."/>
            <person name="Gueddou A."/>
            <person name="Zahara A.F."/>
            <person name="Worth M."/>
            <person name="Sevigny J.L."/>
            <person name="Tisa L."/>
        </authorList>
    </citation>
    <scope>NUCLEOTIDE SEQUENCE</scope>
    <source>
        <strain evidence="13">AS11</strain>
    </source>
</reference>
<feature type="domain" description="Anti-sigma K factor RskA C-terminal" evidence="11">
    <location>
        <begin position="105"/>
        <end position="240"/>
    </location>
</feature>
<accession>A0ABT7YZC2</accession>
<keyword evidence="8" id="KW-0804">Transcription</keyword>
<comment type="caution">
    <text evidence="13">The sequence shown here is derived from an EMBL/GenBank/DDBJ whole genome shotgun (WGS) entry which is preliminary data.</text>
</comment>
<keyword evidence="3" id="KW-1003">Cell membrane</keyword>
<dbReference type="RefSeq" id="WP_290109373.1">
    <property type="nucleotide sequence ID" value="NZ_JAUEPL010000001.1"/>
</dbReference>
<keyword evidence="6" id="KW-0805">Transcription regulation</keyword>
<dbReference type="InterPro" id="IPR051474">
    <property type="entry name" value="Anti-sigma-K/W_factor"/>
</dbReference>
<keyword evidence="14" id="KW-1185">Reference proteome</keyword>
<dbReference type="PANTHER" id="PTHR37461:SF1">
    <property type="entry name" value="ANTI-SIGMA-K FACTOR RSKA"/>
    <property type="match status" value="1"/>
</dbReference>
<dbReference type="Gene3D" id="1.10.10.1320">
    <property type="entry name" value="Anti-sigma factor, zinc-finger domain"/>
    <property type="match status" value="1"/>
</dbReference>
<evidence type="ECO:0000256" key="7">
    <source>
        <dbReference type="ARBA" id="ARBA00023136"/>
    </source>
</evidence>
<evidence type="ECO:0000256" key="8">
    <source>
        <dbReference type="ARBA" id="ARBA00023163"/>
    </source>
</evidence>
<evidence type="ECO:0000259" key="11">
    <source>
        <dbReference type="Pfam" id="PF10099"/>
    </source>
</evidence>
<keyword evidence="7" id="KW-0472">Membrane</keyword>
<dbReference type="Pfam" id="PF10099">
    <property type="entry name" value="RskA_C"/>
    <property type="match status" value="1"/>
</dbReference>
<organism evidence="13 14">
    <name type="scientific">Streptomyces ficellus</name>
    <dbReference type="NCBI Taxonomy" id="1977088"/>
    <lineage>
        <taxon>Bacteria</taxon>
        <taxon>Bacillati</taxon>
        <taxon>Actinomycetota</taxon>
        <taxon>Actinomycetes</taxon>
        <taxon>Kitasatosporales</taxon>
        <taxon>Streptomycetaceae</taxon>
        <taxon>Streptomyces</taxon>
    </lineage>
</organism>
<comment type="subcellular location">
    <subcellularLocation>
        <location evidence="2">Cell membrane</location>
    </subcellularLocation>
    <subcellularLocation>
        <location evidence="1">Membrane</location>
        <topology evidence="1">Single-pass membrane protein</topology>
    </subcellularLocation>
</comment>
<dbReference type="PANTHER" id="PTHR37461">
    <property type="entry name" value="ANTI-SIGMA-K FACTOR RSKA"/>
    <property type="match status" value="1"/>
</dbReference>
<dbReference type="EMBL" id="JAUEPL010000001">
    <property type="protein sequence ID" value="MDN3292592.1"/>
    <property type="molecule type" value="Genomic_DNA"/>
</dbReference>
<dbReference type="InterPro" id="IPR053877">
    <property type="entry name" value="RskA_N"/>
</dbReference>
<sequence length="248" mass="25814">MNEEHLHAPSGAYALDALPDDERDEFERHLRDCPACAQEVRELSATAARLGSAVASAPPAALKEQVLSRISTVRQLPPTFLPGVSAPQPTSGRMGRLPRLVLAACVAAATAFGGVAVWQHQEAWQAEEQAQRAEQRAADMARVLVAPDARTVTASGKGGAKATVVVSREENSAVFLASGLPELPSGKTYQLWFADGGKMRPAGLTRTDGGLVMEGDVDGASGVGVTVEPAGGSPQPTSTPLMLMTLPA</sequence>